<proteinExistence type="predicted"/>
<name>A0ABX9BEZ0_9BACL</name>
<evidence type="ECO:0000313" key="2">
    <source>
        <dbReference type="Proteomes" id="UP000248827"/>
    </source>
</evidence>
<dbReference type="EMBL" id="QLLI01000014">
    <property type="protein sequence ID" value="RAI89633.1"/>
    <property type="molecule type" value="Genomic_DNA"/>
</dbReference>
<gene>
    <name evidence="1" type="ORF">DET54_114101</name>
</gene>
<accession>A0ABX9BEZ0</accession>
<protein>
    <submittedName>
        <fullName evidence="1">Uncharacterized protein</fullName>
    </submittedName>
</protein>
<reference evidence="1 2" key="1">
    <citation type="submission" date="2018-06" db="EMBL/GenBank/DDBJ databases">
        <title>Freshwater and sediment microbial communities from various areas in North America, analyzing microbe dynamics in response to fracking.</title>
        <authorList>
            <person name="Lamendella R."/>
        </authorList>
    </citation>
    <scope>NUCLEOTIDE SEQUENCE [LARGE SCALE GENOMIC DNA]</scope>
    <source>
        <strain evidence="1 2">NG-13</strain>
    </source>
</reference>
<organism evidence="1 2">
    <name type="scientific">Paenibacillus pabuli</name>
    <dbReference type="NCBI Taxonomy" id="1472"/>
    <lineage>
        <taxon>Bacteria</taxon>
        <taxon>Bacillati</taxon>
        <taxon>Bacillota</taxon>
        <taxon>Bacilli</taxon>
        <taxon>Bacillales</taxon>
        <taxon>Paenibacillaceae</taxon>
        <taxon>Paenibacillus</taxon>
    </lineage>
</organism>
<comment type="caution">
    <text evidence="1">The sequence shown here is derived from an EMBL/GenBank/DDBJ whole genome shotgun (WGS) entry which is preliminary data.</text>
</comment>
<evidence type="ECO:0000313" key="1">
    <source>
        <dbReference type="EMBL" id="RAI89633.1"/>
    </source>
</evidence>
<sequence length="127" mass="14835">MFIKAVSEDYSVKEGGLKINKLQGVYEGSQGFHFVKNDPSVIWGHPGMFENPFKLRYLEIEPIGKIINPYDDETYSADTIKIKREISLTEVRNMTPRSKQAFDVHRKRLNLSNNELIKLLYFRKLLK</sequence>
<dbReference type="Proteomes" id="UP000248827">
    <property type="component" value="Unassembled WGS sequence"/>
</dbReference>
<dbReference type="RefSeq" id="WP_111620943.1">
    <property type="nucleotide sequence ID" value="NZ_QLLI01000014.1"/>
</dbReference>
<keyword evidence="2" id="KW-1185">Reference proteome</keyword>